<comment type="caution">
    <text evidence="2">The sequence shown here is derived from an EMBL/GenBank/DDBJ whole genome shotgun (WGS) entry which is preliminary data.</text>
</comment>
<reference evidence="2 3" key="1">
    <citation type="submission" date="2016-08" db="EMBL/GenBank/DDBJ databases">
        <title>New Insights into Marine Group III Euryarchaeota, from dark to light.</title>
        <authorList>
            <person name="Haro-Moreno J.M."/>
            <person name="Rodriguez-Valera F."/>
            <person name="Lopez-Garcia P."/>
            <person name="Moreira D."/>
            <person name="Martin-Cuadrado A.B."/>
        </authorList>
    </citation>
    <scope>NUCLEOTIDE SEQUENCE [LARGE SCALE GENOMIC DNA]</scope>
    <source>
        <strain evidence="2">CG-Epi2</strain>
    </source>
</reference>
<keyword evidence="1" id="KW-1133">Transmembrane helix</keyword>
<dbReference type="Proteomes" id="UP000183615">
    <property type="component" value="Unassembled WGS sequence"/>
</dbReference>
<keyword evidence="1" id="KW-0812">Transmembrane</keyword>
<evidence type="ECO:0000313" key="3">
    <source>
        <dbReference type="Proteomes" id="UP000183615"/>
    </source>
</evidence>
<sequence>MVDKKIAWGISSGIFNIALIFINGIVLLVNYFVGVASNIEFHILISIVFLLGLYRGGNLIMYEGWDTEEYEEVLPSKSIQNVIFVFIFAILAYIFFTP</sequence>
<organism evidence="2 3">
    <name type="scientific">Marine Group III euryarchaeote CG-Epi2</name>
    <dbReference type="NCBI Taxonomy" id="1888996"/>
    <lineage>
        <taxon>Archaea</taxon>
        <taxon>Methanobacteriati</taxon>
        <taxon>Thermoplasmatota</taxon>
        <taxon>Thermoplasmata</taxon>
        <taxon>Candidatus Thermoprofundales</taxon>
    </lineage>
</organism>
<protein>
    <submittedName>
        <fullName evidence="2">Uncharacterized protein</fullName>
    </submittedName>
</protein>
<dbReference type="EMBL" id="MIYZ01000003">
    <property type="protein sequence ID" value="OIR22957.1"/>
    <property type="molecule type" value="Genomic_DNA"/>
</dbReference>
<feature type="transmembrane region" description="Helical" evidence="1">
    <location>
        <begin position="12"/>
        <end position="33"/>
    </location>
</feature>
<evidence type="ECO:0000313" key="2">
    <source>
        <dbReference type="EMBL" id="OIR22957.1"/>
    </source>
</evidence>
<keyword evidence="1" id="KW-0472">Membrane</keyword>
<proteinExistence type="predicted"/>
<dbReference type="AlphaFoldDB" id="A0A1J5U2E9"/>
<name>A0A1J5U2E9_9ARCH</name>
<feature type="transmembrane region" description="Helical" evidence="1">
    <location>
        <begin position="78"/>
        <end position="96"/>
    </location>
</feature>
<evidence type="ECO:0000256" key="1">
    <source>
        <dbReference type="SAM" id="Phobius"/>
    </source>
</evidence>
<feature type="transmembrane region" description="Helical" evidence="1">
    <location>
        <begin position="39"/>
        <end position="57"/>
    </location>
</feature>
<gene>
    <name evidence="2" type="ORF">BET99_03120</name>
</gene>
<accession>A0A1J5U2E9</accession>